<dbReference type="Proteomes" id="UP000298693">
    <property type="component" value="Plasmid p1"/>
</dbReference>
<keyword evidence="1" id="KW-0614">Plasmid</keyword>
<geneLocation type="plasmid" evidence="1">
    <name>p1</name>
</geneLocation>
<dbReference type="EMBL" id="CP032346">
    <property type="protein sequence ID" value="QCO16975.1"/>
    <property type="molecule type" value="Genomic_DNA"/>
</dbReference>
<proteinExistence type="predicted"/>
<evidence type="ECO:0000313" key="1">
    <source>
        <dbReference type="EMBL" id="QCO16975.1"/>
    </source>
</evidence>
<organism evidence="1 2">
    <name type="scientific">Azospirillum brasilense</name>
    <dbReference type="NCBI Taxonomy" id="192"/>
    <lineage>
        <taxon>Bacteria</taxon>
        <taxon>Pseudomonadati</taxon>
        <taxon>Pseudomonadota</taxon>
        <taxon>Alphaproteobacteria</taxon>
        <taxon>Rhodospirillales</taxon>
        <taxon>Azospirillaceae</taxon>
        <taxon>Azospirillum</taxon>
    </lineage>
</organism>
<evidence type="ECO:0000313" key="2">
    <source>
        <dbReference type="Proteomes" id="UP000298693"/>
    </source>
</evidence>
<name>A0A4D8R0I8_AZOBR</name>
<accession>A0A4D8R0I8</accession>
<dbReference type="AlphaFoldDB" id="A0A4D8R0I8"/>
<reference evidence="1 2" key="1">
    <citation type="submission" date="2018-09" db="EMBL/GenBank/DDBJ databases">
        <title>Whole genome based analysis of evolution and adaptive divergence in Indian and Brazilian strains of Azospirillum brasilense.</title>
        <authorList>
            <person name="Singh C."/>
            <person name="Tripathi A.K."/>
        </authorList>
    </citation>
    <scope>NUCLEOTIDE SEQUENCE [LARGE SCALE GENOMIC DNA]</scope>
    <source>
        <strain evidence="1 2">MTCC4039</strain>
        <plasmid evidence="1 2">p1</plasmid>
    </source>
</reference>
<protein>
    <submittedName>
        <fullName evidence="1">Uncharacterized protein</fullName>
    </submittedName>
</protein>
<gene>
    <name evidence="1" type="ORF">D3869_16925</name>
</gene>
<sequence>MTAVLDQFEVRREGRLHPLLYRLALYGLALARFWEGPGLTGPTRGRAFEEALYDACARTGLPLRERAGSRTLRGAATASGFGHESDAVFAAADLTVHVELKHLSHPVAKTDLMVFNQKGLDFLLGGDPQLRRRPLYRMFVSGTPLSDDARRFALVWGIVAIEPNRLPLPVLHWLAGSTMPPPRGLRIPPERIWQRVPALVAPLQDRLRRMAVCVTAGEEVVTRGRIEDALVALQDGDGALMWRALEAEDPLWLERVWADLAALRLAA</sequence>